<dbReference type="KEGG" id="mmuc:C1S78_001245"/>
<name>A0A8H2J8D1_MYCMU</name>
<proteinExistence type="predicted"/>
<dbReference type="AlphaFoldDB" id="A0A8H2J8D1"/>
<organism evidence="2">
    <name type="scientific">Mycolicibacterium mucogenicum DSM 44124</name>
    <dbReference type="NCBI Taxonomy" id="1226753"/>
    <lineage>
        <taxon>Bacteria</taxon>
        <taxon>Bacillati</taxon>
        <taxon>Actinomycetota</taxon>
        <taxon>Actinomycetes</taxon>
        <taxon>Mycobacteriales</taxon>
        <taxon>Mycobacteriaceae</taxon>
        <taxon>Mycolicibacterium</taxon>
    </lineage>
</organism>
<sequence>MESSDLKVTSLSLALPYDGVDHAGGQLLLHHHRVLLKHCVRLDVFSPDYDHNRPQTGRNFQLDDHHHPAIISFPWWRKTLIGKVLARLWTLAMPVLPDLGACIGFITSRRLRESIRNADVVELQWAEFFIFARLVHRLNPSATIIGYVHDVPSQRIERAVATWRGPLRRVYLRYVTAQERQLVRGLHAAIVLSQKDADLLSARGVNFDVHVLNPPLKTRSDSVTAKPGPTRTSHTQAFGFVAAFHRPENNDAGLWLLNHIWPHVVDEVPAAHLYLVGSRPSKELRDAAENIGESVEVTGYVDDIDSFYEHFDTVIIPLRYGAGVKIKTISGILAQKNVIATPIAIEGTLPDHFFYCVSDAPDVLADAMVNVARRPEGGRSIVAAALAEVGARYSIEDYSDAMLAVYDVRRCHSQVDNGAPVRWRVSNSLRITSPQVQASAASAHE</sequence>
<reference evidence="1 3" key="2">
    <citation type="journal article" date="2019" name="BMC Evol. Biol.">
        <title>Comparative genomics of Mycobacterium mucogenicum and Mycobacterium neoaurum clade members emphasizing tRNA and non-coding RNA.</title>
        <authorList>
            <person name="Behra P.R.K."/>
            <person name="Pettersson B.M.F."/>
            <person name="Das S."/>
            <person name="Dasgupta S."/>
            <person name="Kirsebom L.A."/>
        </authorList>
    </citation>
    <scope>NUCLEOTIDE SEQUENCE [LARGE SCALE GENOMIC DNA]</scope>
    <source>
        <strain evidence="1 3">DSM 44124</strain>
    </source>
</reference>
<dbReference type="GeneID" id="76723506"/>
<evidence type="ECO:0000313" key="2">
    <source>
        <dbReference type="EMBL" id="TLH51159.1"/>
    </source>
</evidence>
<keyword evidence="3" id="KW-1185">Reference proteome</keyword>
<gene>
    <name evidence="1" type="ORF">C1S78_001245</name>
    <name evidence="2" type="ORF">C1S78_01255</name>
</gene>
<dbReference type="CDD" id="cd03801">
    <property type="entry name" value="GT4_PimA-like"/>
    <property type="match status" value="1"/>
</dbReference>
<dbReference type="Gene3D" id="3.40.50.2000">
    <property type="entry name" value="Glycogen Phosphorylase B"/>
    <property type="match status" value="2"/>
</dbReference>
<keyword evidence="1" id="KW-0808">Transferase</keyword>
<dbReference type="Pfam" id="PF13692">
    <property type="entry name" value="Glyco_trans_1_4"/>
    <property type="match status" value="1"/>
</dbReference>
<accession>A0A8H2J8D1</accession>
<protein>
    <submittedName>
        <fullName evidence="1">Glycosyltransferase</fullName>
    </submittedName>
</protein>
<dbReference type="SUPFAM" id="SSF53756">
    <property type="entry name" value="UDP-Glycosyltransferase/glycogen phosphorylase"/>
    <property type="match status" value="1"/>
</dbReference>
<reference evidence="1 3" key="3">
    <citation type="journal article" date="2019" name="Sci. Rep.">
        <title>Insight into the biology of Mycobacterium mucogenicum and Mycobacterium neoaurum clade members.</title>
        <authorList>
            <person name="Behra P.R.K."/>
            <person name="Pettersson B.M.F."/>
            <person name="Ramesh M."/>
            <person name="Dasgupta S."/>
            <person name="Kirsebom L.A."/>
        </authorList>
    </citation>
    <scope>NUCLEOTIDE SEQUENCE [LARGE SCALE GENOMIC DNA]</scope>
    <source>
        <strain evidence="1 3">DSM 44124</strain>
    </source>
</reference>
<reference evidence="2" key="1">
    <citation type="submission" date="2018-01" db="EMBL/GenBank/DDBJ databases">
        <title>Comparative genomics of Mycobacterium mucogenicum and Mycobacterium neoaurum clade members emphasizing tRNA and non-coding RNA.</title>
        <authorList>
            <person name="Behra P.R.K."/>
            <person name="Pettersson B.M.F."/>
            <person name="Das S."/>
            <person name="Dasgupta S."/>
            <person name="Kirsebom L.A."/>
        </authorList>
    </citation>
    <scope>NUCLEOTIDE SEQUENCE</scope>
    <source>
        <strain evidence="2">DSM 44124</strain>
    </source>
</reference>
<dbReference type="RefSeq" id="WP_082371119.1">
    <property type="nucleotide sequence ID" value="NZ_ANBS01000071.1"/>
</dbReference>
<dbReference type="PANTHER" id="PTHR12526">
    <property type="entry name" value="GLYCOSYLTRANSFERASE"/>
    <property type="match status" value="1"/>
</dbReference>
<dbReference type="Proteomes" id="UP000309231">
    <property type="component" value="Chromosome"/>
</dbReference>
<dbReference type="EMBL" id="CP062008">
    <property type="protein sequence ID" value="QPG69697.1"/>
    <property type="molecule type" value="Genomic_DNA"/>
</dbReference>
<dbReference type="EMBL" id="POTL01000001">
    <property type="protein sequence ID" value="TLH51159.1"/>
    <property type="molecule type" value="Genomic_DNA"/>
</dbReference>
<evidence type="ECO:0000313" key="1">
    <source>
        <dbReference type="EMBL" id="QPG69697.1"/>
    </source>
</evidence>
<evidence type="ECO:0000313" key="3">
    <source>
        <dbReference type="Proteomes" id="UP000309231"/>
    </source>
</evidence>
<dbReference type="GO" id="GO:0016740">
    <property type="term" value="F:transferase activity"/>
    <property type="evidence" value="ECO:0007669"/>
    <property type="project" value="UniProtKB-KW"/>
</dbReference>